<dbReference type="GO" id="GO:0016787">
    <property type="term" value="F:hydrolase activity"/>
    <property type="evidence" value="ECO:0007669"/>
    <property type="project" value="UniProtKB-KW"/>
</dbReference>
<organism evidence="3 4">
    <name type="scientific">Mucilaginibacter robiniae</name>
    <dbReference type="NCBI Taxonomy" id="2728022"/>
    <lineage>
        <taxon>Bacteria</taxon>
        <taxon>Pseudomonadati</taxon>
        <taxon>Bacteroidota</taxon>
        <taxon>Sphingobacteriia</taxon>
        <taxon>Sphingobacteriales</taxon>
        <taxon>Sphingobacteriaceae</taxon>
        <taxon>Mucilaginibacter</taxon>
    </lineage>
</organism>
<evidence type="ECO:0000256" key="2">
    <source>
        <dbReference type="SAM" id="SignalP"/>
    </source>
</evidence>
<feature type="chain" id="PRO_5029727360" evidence="2">
    <location>
        <begin position="21"/>
        <end position="632"/>
    </location>
</feature>
<proteinExistence type="predicted"/>
<gene>
    <name evidence="3" type="ORF">HH214_01255</name>
</gene>
<accession>A0A7L5DU09</accession>
<name>A0A7L5DU09_9SPHI</name>
<dbReference type="PANTHER" id="PTHR33886:SF8">
    <property type="entry name" value="UNSATURATED RHAMNOGALACTURONAN HYDROLASE (EUROFUNG)"/>
    <property type="match status" value="1"/>
</dbReference>
<dbReference type="InterPro" id="IPR010905">
    <property type="entry name" value="Glyco_hydro_88"/>
</dbReference>
<dbReference type="SUPFAM" id="SSF52317">
    <property type="entry name" value="Class I glutamine amidotransferase-like"/>
    <property type="match status" value="1"/>
</dbReference>
<dbReference type="KEGG" id="mrob:HH214_01255"/>
<dbReference type="InterPro" id="IPR008928">
    <property type="entry name" value="6-hairpin_glycosidase_sf"/>
</dbReference>
<protein>
    <submittedName>
        <fullName evidence="3">Glycoside hydrolase family 88 protein</fullName>
    </submittedName>
</protein>
<reference evidence="3 4" key="1">
    <citation type="submission" date="2020-04" db="EMBL/GenBank/DDBJ databases">
        <title>Genome sequencing of novel species.</title>
        <authorList>
            <person name="Heo J."/>
            <person name="Kim S.-J."/>
            <person name="Kim J.-S."/>
            <person name="Hong S.-B."/>
            <person name="Kwon S.-W."/>
        </authorList>
    </citation>
    <scope>NUCLEOTIDE SEQUENCE [LARGE SCALE GENOMIC DNA]</scope>
    <source>
        <strain evidence="3 4">F39-2</strain>
    </source>
</reference>
<keyword evidence="2" id="KW-0732">Signal</keyword>
<dbReference type="InterPro" id="IPR029062">
    <property type="entry name" value="Class_I_gatase-like"/>
</dbReference>
<dbReference type="EMBL" id="CP051682">
    <property type="protein sequence ID" value="QJD94595.1"/>
    <property type="molecule type" value="Genomic_DNA"/>
</dbReference>
<dbReference type="GO" id="GO:0005975">
    <property type="term" value="P:carbohydrate metabolic process"/>
    <property type="evidence" value="ECO:0007669"/>
    <property type="project" value="InterPro"/>
</dbReference>
<evidence type="ECO:0000313" key="4">
    <source>
        <dbReference type="Proteomes" id="UP000503278"/>
    </source>
</evidence>
<keyword evidence="1 3" id="KW-0378">Hydrolase</keyword>
<evidence type="ECO:0000256" key="1">
    <source>
        <dbReference type="ARBA" id="ARBA00022801"/>
    </source>
</evidence>
<dbReference type="InterPro" id="IPR012341">
    <property type="entry name" value="6hp_glycosidase-like_sf"/>
</dbReference>
<dbReference type="Pfam" id="PF07470">
    <property type="entry name" value="Glyco_hydro_88"/>
    <property type="match status" value="1"/>
</dbReference>
<dbReference type="InterPro" id="IPR052043">
    <property type="entry name" value="PolySaccharide_Degr_Enz"/>
</dbReference>
<dbReference type="Gene3D" id="1.50.10.10">
    <property type="match status" value="1"/>
</dbReference>
<keyword evidence="4" id="KW-1185">Reference proteome</keyword>
<sequence length="632" mass="71304">MKKYFLIALLSFLNLGLCHAQTQTWSQRMAATAMHLWPDTASNGHWAYEQGVVWQGMKNVWLQTGDASYFRYIQHCADHYVTADGNIRTYKAEDYNLDNVLSGRSLMTLYNVLGTEKYYKAATLLREQLKTQPRIPEGGFWHKKKYVNQMWLDGLYMGEPFYAEYAKAFHDDADFDDIAQQFILMEANARDAKTGLLYHAWDESKNEKWANPKTGLSQNFWGRADGWYAMALVDVLDDFPVNHPKRPQLLAILNRLAVAIEKYQDKKSGVWYQVLDKGAEKGNYLEASASCMFVYALAKGAREGYLPQRFMQAAQTGYRGIIKEFITTDANGQVNLNKVCSVAGLGGNPYRDGTYEYYIHEKIATNDPKGVGAFIMASVEVERLANLSAGKGKVVLLDSYFNDEHRKDITGKTIPTHYKWEEEVNNGFSVFGHIFNNYGFKTETLYQAPDAGNLKKASVYVIVDPDIPKENPNTKYIEPAHVKAISEWVKAGGTLLVLNNDTGNAEFKHLNTLMTKFGIRFNEDSQNHVTGSQFEMGAVQIPAGNAVFKTAKKVYIKEISTFTLTPPAKPELMHKGFVVVASAKYGKGTVLAVGDPWFYNEYVDGRKLPPEYQNFNAANDVAAWLAKQIPVK</sequence>
<evidence type="ECO:0000313" key="3">
    <source>
        <dbReference type="EMBL" id="QJD94595.1"/>
    </source>
</evidence>
<dbReference type="RefSeq" id="WP_169605613.1">
    <property type="nucleotide sequence ID" value="NZ_CP051682.1"/>
</dbReference>
<feature type="signal peptide" evidence="2">
    <location>
        <begin position="1"/>
        <end position="20"/>
    </location>
</feature>
<dbReference type="Proteomes" id="UP000503278">
    <property type="component" value="Chromosome"/>
</dbReference>
<dbReference type="AlphaFoldDB" id="A0A7L5DU09"/>
<dbReference type="SUPFAM" id="SSF48208">
    <property type="entry name" value="Six-hairpin glycosidases"/>
    <property type="match status" value="1"/>
</dbReference>
<dbReference type="PANTHER" id="PTHR33886">
    <property type="entry name" value="UNSATURATED RHAMNOGALACTURONAN HYDROLASE (EUROFUNG)"/>
    <property type="match status" value="1"/>
</dbReference>